<dbReference type="InterPro" id="IPR035919">
    <property type="entry name" value="EAL_sf"/>
</dbReference>
<dbReference type="Proteomes" id="UP000711178">
    <property type="component" value="Unassembled WGS sequence"/>
</dbReference>
<feature type="domain" description="EAL" evidence="3">
    <location>
        <begin position="136"/>
        <end position="389"/>
    </location>
</feature>
<dbReference type="Pfam" id="PF00072">
    <property type="entry name" value="Response_reg"/>
    <property type="match status" value="1"/>
</dbReference>
<protein>
    <submittedName>
        <fullName evidence="4">EAL domain-containing protein</fullName>
    </submittedName>
</protein>
<sequence>MPRQILIAEDSPGQLQLLAELCRKLPDTEVFEASDGRWAMQIAQRHPQLDLVVTDLNMPGMDGIELAQALSHRIHLPALMFLSGDVPELLAGCSRAAEALGFSQIDSCAKPIDPDRLLARVHRLLQGCRPPSRPDIAIALTEIMTGLAHNQFCAFYQPIFNQQNHRAGQMEALARWRHPLHGLLGPQHFIDRLEHDGTIMLLTRRMAQTSLDLLSLNSWTGGMRVSINLSRSLLHDREFFDWLQQEVELRRIAPGQVVLEITETLAFNNLGNTLASLLRMRMRGFELSLDDYGAGNTTLEHVRDLPLTELKLDRSLILDIHRDRRSQGILASTVEMGRRLGLRMVAEGIDNPQDFAYLRQHYPDLEMQGFYLSRPMSAAELPLHLSWSPDGDSASA</sequence>
<gene>
    <name evidence="4" type="ORF">KIF53_04040</name>
</gene>
<dbReference type="GeneID" id="89687033"/>
<dbReference type="Pfam" id="PF00563">
    <property type="entry name" value="EAL"/>
    <property type="match status" value="1"/>
</dbReference>
<feature type="modified residue" description="4-aspartylphosphate" evidence="1">
    <location>
        <position position="55"/>
    </location>
</feature>
<dbReference type="SMART" id="SM00448">
    <property type="entry name" value="REC"/>
    <property type="match status" value="1"/>
</dbReference>
<dbReference type="PROSITE" id="PS50883">
    <property type="entry name" value="EAL"/>
    <property type="match status" value="1"/>
</dbReference>
<comment type="caution">
    <text evidence="4">The sequence shown here is derived from an EMBL/GenBank/DDBJ whole genome shotgun (WGS) entry which is preliminary data.</text>
</comment>
<accession>A0ABS7F9M6</accession>
<organism evidence="4 5">
    <name type="scientific">Chromobacterium subtsugae</name>
    <dbReference type="NCBI Taxonomy" id="251747"/>
    <lineage>
        <taxon>Bacteria</taxon>
        <taxon>Pseudomonadati</taxon>
        <taxon>Pseudomonadota</taxon>
        <taxon>Betaproteobacteria</taxon>
        <taxon>Neisseriales</taxon>
        <taxon>Chromobacteriaceae</taxon>
        <taxon>Chromobacterium</taxon>
    </lineage>
</organism>
<dbReference type="SUPFAM" id="SSF52172">
    <property type="entry name" value="CheY-like"/>
    <property type="match status" value="1"/>
</dbReference>
<dbReference type="PROSITE" id="PS50110">
    <property type="entry name" value="RESPONSE_REGULATORY"/>
    <property type="match status" value="1"/>
</dbReference>
<dbReference type="SMART" id="SM00052">
    <property type="entry name" value="EAL"/>
    <property type="match status" value="1"/>
</dbReference>
<evidence type="ECO:0000259" key="2">
    <source>
        <dbReference type="PROSITE" id="PS50110"/>
    </source>
</evidence>
<dbReference type="PANTHER" id="PTHR33121:SF79">
    <property type="entry name" value="CYCLIC DI-GMP PHOSPHODIESTERASE PDED-RELATED"/>
    <property type="match status" value="1"/>
</dbReference>
<evidence type="ECO:0000259" key="3">
    <source>
        <dbReference type="PROSITE" id="PS50883"/>
    </source>
</evidence>
<dbReference type="EMBL" id="JAHDTB010000002">
    <property type="protein sequence ID" value="MBW8286791.1"/>
    <property type="molecule type" value="Genomic_DNA"/>
</dbReference>
<name>A0ABS7F9M6_9NEIS</name>
<dbReference type="Gene3D" id="3.40.50.2300">
    <property type="match status" value="1"/>
</dbReference>
<evidence type="ECO:0000313" key="5">
    <source>
        <dbReference type="Proteomes" id="UP000711178"/>
    </source>
</evidence>
<keyword evidence="5" id="KW-1185">Reference proteome</keyword>
<dbReference type="Gene3D" id="3.20.20.450">
    <property type="entry name" value="EAL domain"/>
    <property type="match status" value="1"/>
</dbReference>
<reference evidence="4 5" key="1">
    <citation type="submission" date="2021-05" db="EMBL/GenBank/DDBJ databases">
        <title>Draft Whole Genome Sequencing Of Biosensor Chromobacterium violaceum Strain CV026 Reveals A Regulatory RNA In Chromobacterium violaceum Phenotype Regulatory Network.</title>
        <authorList>
            <person name="Hong K.W."/>
            <person name="Chan K.G."/>
            <person name="Chang C.-Y."/>
        </authorList>
    </citation>
    <scope>NUCLEOTIDE SEQUENCE [LARGE SCALE GENOMIC DNA]</scope>
    <source>
        <strain evidence="4 5">ATCC 31532</strain>
    </source>
</reference>
<evidence type="ECO:0000256" key="1">
    <source>
        <dbReference type="PROSITE-ProRule" id="PRU00169"/>
    </source>
</evidence>
<feature type="domain" description="Response regulatory" evidence="2">
    <location>
        <begin position="4"/>
        <end position="125"/>
    </location>
</feature>
<dbReference type="CDD" id="cd01948">
    <property type="entry name" value="EAL"/>
    <property type="match status" value="1"/>
</dbReference>
<dbReference type="InterPro" id="IPR050706">
    <property type="entry name" value="Cyclic-di-GMP_PDE-like"/>
</dbReference>
<dbReference type="InterPro" id="IPR011006">
    <property type="entry name" value="CheY-like_superfamily"/>
</dbReference>
<dbReference type="InterPro" id="IPR001633">
    <property type="entry name" value="EAL_dom"/>
</dbReference>
<dbReference type="PANTHER" id="PTHR33121">
    <property type="entry name" value="CYCLIC DI-GMP PHOSPHODIESTERASE PDEF"/>
    <property type="match status" value="1"/>
</dbReference>
<dbReference type="RefSeq" id="WP_043575447.1">
    <property type="nucleotide sequence ID" value="NZ_CP142381.1"/>
</dbReference>
<proteinExistence type="predicted"/>
<dbReference type="SUPFAM" id="SSF141868">
    <property type="entry name" value="EAL domain-like"/>
    <property type="match status" value="1"/>
</dbReference>
<evidence type="ECO:0000313" key="4">
    <source>
        <dbReference type="EMBL" id="MBW8286791.1"/>
    </source>
</evidence>
<keyword evidence="1" id="KW-0597">Phosphoprotein</keyword>
<dbReference type="InterPro" id="IPR001789">
    <property type="entry name" value="Sig_transdc_resp-reg_receiver"/>
</dbReference>